<evidence type="ECO:0000313" key="5">
    <source>
        <dbReference type="Proteomes" id="UP000694867"/>
    </source>
</evidence>
<feature type="signal peptide" evidence="4">
    <location>
        <begin position="1"/>
        <end position="24"/>
    </location>
</feature>
<keyword evidence="3" id="KW-0472">Membrane</keyword>
<dbReference type="GO" id="GO:0030431">
    <property type="term" value="P:sleep"/>
    <property type="evidence" value="ECO:0007669"/>
    <property type="project" value="InterPro"/>
</dbReference>
<dbReference type="AlphaFoldDB" id="A0AAJ6QVL1"/>
<dbReference type="InterPro" id="IPR031424">
    <property type="entry name" value="QVR-like"/>
</dbReference>
<feature type="chain" id="PRO_5042591343" evidence="4">
    <location>
        <begin position="25"/>
        <end position="148"/>
    </location>
</feature>
<sequence length="148" mass="16722">MQFTEVLACLLILCCTIVPEPIEGTQCYLCSWSQKEEAIGINHTLKCRDEYFQPDKVSVTHCDYGCQLHIFKDLNGIIESVRRTCGKEPKSRMDISSGCSATRMRQGTVKVCRCQSDYCNSSRGTVIASLTLTLIGVLITMMFFLWRC</sequence>
<evidence type="ECO:0000313" key="6">
    <source>
        <dbReference type="RefSeq" id="XP_003745540.1"/>
    </source>
</evidence>
<protein>
    <submittedName>
        <fullName evidence="6">Uncharacterized protein LOC100899852</fullName>
    </submittedName>
</protein>
<evidence type="ECO:0000256" key="3">
    <source>
        <dbReference type="SAM" id="Phobius"/>
    </source>
</evidence>
<name>A0AAJ6QVL1_9ACAR</name>
<dbReference type="Proteomes" id="UP000694867">
    <property type="component" value="Unplaced"/>
</dbReference>
<evidence type="ECO:0000256" key="4">
    <source>
        <dbReference type="SAM" id="SignalP"/>
    </source>
</evidence>
<dbReference type="GO" id="GO:0032222">
    <property type="term" value="P:regulation of synaptic transmission, cholinergic"/>
    <property type="evidence" value="ECO:0007669"/>
    <property type="project" value="InterPro"/>
</dbReference>
<evidence type="ECO:0000256" key="1">
    <source>
        <dbReference type="ARBA" id="ARBA00022729"/>
    </source>
</evidence>
<evidence type="ECO:0000256" key="2">
    <source>
        <dbReference type="ARBA" id="ARBA00023180"/>
    </source>
</evidence>
<dbReference type="KEGG" id="goe:100899852"/>
<feature type="transmembrane region" description="Helical" evidence="3">
    <location>
        <begin position="126"/>
        <end position="146"/>
    </location>
</feature>
<keyword evidence="1 4" id="KW-0732">Signal</keyword>
<keyword evidence="3" id="KW-1133">Transmembrane helix</keyword>
<dbReference type="Pfam" id="PF17064">
    <property type="entry name" value="QVR"/>
    <property type="match status" value="1"/>
</dbReference>
<reference evidence="6" key="1">
    <citation type="submission" date="2025-08" db="UniProtKB">
        <authorList>
            <consortium name="RefSeq"/>
        </authorList>
    </citation>
    <scope>IDENTIFICATION</scope>
</reference>
<proteinExistence type="predicted"/>
<dbReference type="GeneID" id="100899852"/>
<organism evidence="5 6">
    <name type="scientific">Galendromus occidentalis</name>
    <name type="common">western predatory mite</name>
    <dbReference type="NCBI Taxonomy" id="34638"/>
    <lineage>
        <taxon>Eukaryota</taxon>
        <taxon>Metazoa</taxon>
        <taxon>Ecdysozoa</taxon>
        <taxon>Arthropoda</taxon>
        <taxon>Chelicerata</taxon>
        <taxon>Arachnida</taxon>
        <taxon>Acari</taxon>
        <taxon>Parasitiformes</taxon>
        <taxon>Mesostigmata</taxon>
        <taxon>Gamasina</taxon>
        <taxon>Phytoseioidea</taxon>
        <taxon>Phytoseiidae</taxon>
        <taxon>Typhlodrominae</taxon>
        <taxon>Galendromus</taxon>
    </lineage>
</organism>
<keyword evidence="2" id="KW-0325">Glycoprotein</keyword>
<keyword evidence="5" id="KW-1185">Reference proteome</keyword>
<accession>A0AAJ6QVL1</accession>
<keyword evidence="3" id="KW-0812">Transmembrane</keyword>
<dbReference type="InterPro" id="IPR050975">
    <property type="entry name" value="Sleep_regulator"/>
</dbReference>
<gene>
    <name evidence="6" type="primary">LOC100899852</name>
</gene>
<dbReference type="RefSeq" id="XP_003745540.1">
    <property type="nucleotide sequence ID" value="XM_003745492.1"/>
</dbReference>
<dbReference type="PANTHER" id="PTHR33562">
    <property type="entry name" value="ATILLA, ISOFORM B-RELATED-RELATED"/>
    <property type="match status" value="1"/>
</dbReference>